<evidence type="ECO:0008006" key="3">
    <source>
        <dbReference type="Google" id="ProtNLM"/>
    </source>
</evidence>
<dbReference type="Proteomes" id="UP000575985">
    <property type="component" value="Unassembled WGS sequence"/>
</dbReference>
<proteinExistence type="predicted"/>
<name>A0A853BT10_9ACTN</name>
<accession>A0A853BT10</accession>
<evidence type="ECO:0000313" key="2">
    <source>
        <dbReference type="Proteomes" id="UP000575985"/>
    </source>
</evidence>
<organism evidence="1 2">
    <name type="scientific">Streptomonospora nanhaiensis</name>
    <dbReference type="NCBI Taxonomy" id="1323731"/>
    <lineage>
        <taxon>Bacteria</taxon>
        <taxon>Bacillati</taxon>
        <taxon>Actinomycetota</taxon>
        <taxon>Actinomycetes</taxon>
        <taxon>Streptosporangiales</taxon>
        <taxon>Nocardiopsidaceae</taxon>
        <taxon>Streptomonospora</taxon>
    </lineage>
</organism>
<keyword evidence="2" id="KW-1185">Reference proteome</keyword>
<comment type="caution">
    <text evidence="1">The sequence shown here is derived from an EMBL/GenBank/DDBJ whole genome shotgun (WGS) entry which is preliminary data.</text>
</comment>
<dbReference type="InterPro" id="IPR032716">
    <property type="entry name" value="ACC_epsilon"/>
</dbReference>
<dbReference type="GO" id="GO:0004658">
    <property type="term" value="F:propionyl-CoA carboxylase activity"/>
    <property type="evidence" value="ECO:0007669"/>
    <property type="project" value="InterPro"/>
</dbReference>
<sequence length="81" mass="8202">MTANAAGPSGPAPFLRVVRGDPTPEEVAALVAVLTARASAARAARGAAEGAPYSGWRDRARLLRRPPAPGPGAWRAAYGPG</sequence>
<protein>
    <recommendedName>
        <fullName evidence="3">Acyl-CoA carboxylase subunit epsilon</fullName>
    </recommendedName>
</protein>
<reference evidence="1 2" key="1">
    <citation type="submission" date="2020-07" db="EMBL/GenBank/DDBJ databases">
        <title>Sequencing the genomes of 1000 actinobacteria strains.</title>
        <authorList>
            <person name="Klenk H.-P."/>
        </authorList>
    </citation>
    <scope>NUCLEOTIDE SEQUENCE [LARGE SCALE GENOMIC DNA]</scope>
    <source>
        <strain evidence="1 2">DSM 45927</strain>
    </source>
</reference>
<evidence type="ECO:0000313" key="1">
    <source>
        <dbReference type="EMBL" id="NYI97677.1"/>
    </source>
</evidence>
<dbReference type="Pfam" id="PF13822">
    <property type="entry name" value="ACC_epsilon"/>
    <property type="match status" value="1"/>
</dbReference>
<dbReference type="AlphaFoldDB" id="A0A853BT10"/>
<dbReference type="EMBL" id="JACCFO010000001">
    <property type="protein sequence ID" value="NYI97677.1"/>
    <property type="molecule type" value="Genomic_DNA"/>
</dbReference>
<dbReference type="GO" id="GO:0003989">
    <property type="term" value="F:acetyl-CoA carboxylase activity"/>
    <property type="evidence" value="ECO:0007669"/>
    <property type="project" value="InterPro"/>
</dbReference>
<gene>
    <name evidence="1" type="ORF">HNR12_003954</name>
</gene>
<dbReference type="RefSeq" id="WP_179768980.1">
    <property type="nucleotide sequence ID" value="NZ_JACCFO010000001.1"/>
</dbReference>